<accession>A0A167JAN2</accession>
<dbReference type="PROSITE" id="PS51210">
    <property type="entry name" value="PLA2C"/>
    <property type="match status" value="1"/>
</dbReference>
<feature type="chain" id="PRO_5007749192" description="Lysophospholipase" evidence="9">
    <location>
        <begin position="19"/>
        <end position="664"/>
    </location>
</feature>
<organism evidence="11 12">
    <name type="scientific">Calocera viscosa (strain TUFC12733)</name>
    <dbReference type="NCBI Taxonomy" id="1330018"/>
    <lineage>
        <taxon>Eukaryota</taxon>
        <taxon>Fungi</taxon>
        <taxon>Dikarya</taxon>
        <taxon>Basidiomycota</taxon>
        <taxon>Agaricomycotina</taxon>
        <taxon>Dacrymycetes</taxon>
        <taxon>Dacrymycetales</taxon>
        <taxon>Dacrymycetaceae</taxon>
        <taxon>Calocera</taxon>
    </lineage>
</organism>
<gene>
    <name evidence="11" type="ORF">CALVIDRAFT_529581</name>
</gene>
<dbReference type="STRING" id="1330018.A0A167JAN2"/>
<keyword evidence="7" id="KW-0325">Glycoprotein</keyword>
<keyword evidence="12" id="KW-1185">Reference proteome</keyword>
<dbReference type="PANTHER" id="PTHR10728">
    <property type="entry name" value="CYTOSOLIC PHOSPHOLIPASE A2"/>
    <property type="match status" value="1"/>
</dbReference>
<evidence type="ECO:0000256" key="1">
    <source>
        <dbReference type="ARBA" id="ARBA00008780"/>
    </source>
</evidence>
<dbReference type="GO" id="GO:0004623">
    <property type="term" value="F:phospholipase A2 activity"/>
    <property type="evidence" value="ECO:0007669"/>
    <property type="project" value="TreeGrafter"/>
</dbReference>
<feature type="domain" description="PLA2c" evidence="10">
    <location>
        <begin position="55"/>
        <end position="626"/>
    </location>
</feature>
<keyword evidence="6 8" id="KW-0443">Lipid metabolism</keyword>
<dbReference type="PANTHER" id="PTHR10728:SF33">
    <property type="entry name" value="LYSOPHOSPHOLIPASE 1-RELATED"/>
    <property type="match status" value="1"/>
</dbReference>
<evidence type="ECO:0000256" key="7">
    <source>
        <dbReference type="ARBA" id="ARBA00023180"/>
    </source>
</evidence>
<evidence type="ECO:0000313" key="11">
    <source>
        <dbReference type="EMBL" id="KZO93399.1"/>
    </source>
</evidence>
<dbReference type="GO" id="GO:0046475">
    <property type="term" value="P:glycerophospholipid catabolic process"/>
    <property type="evidence" value="ECO:0007669"/>
    <property type="project" value="TreeGrafter"/>
</dbReference>
<keyword evidence="3 9" id="KW-0732">Signal</keyword>
<feature type="signal peptide" evidence="9">
    <location>
        <begin position="1"/>
        <end position="18"/>
    </location>
</feature>
<evidence type="ECO:0000259" key="10">
    <source>
        <dbReference type="PROSITE" id="PS51210"/>
    </source>
</evidence>
<comment type="catalytic activity">
    <reaction evidence="9">
        <text>a 1-acyl-sn-glycero-3-phosphocholine + H2O = sn-glycerol 3-phosphocholine + a fatty acid + H(+)</text>
        <dbReference type="Rhea" id="RHEA:15177"/>
        <dbReference type="ChEBI" id="CHEBI:15377"/>
        <dbReference type="ChEBI" id="CHEBI:15378"/>
        <dbReference type="ChEBI" id="CHEBI:16870"/>
        <dbReference type="ChEBI" id="CHEBI:28868"/>
        <dbReference type="ChEBI" id="CHEBI:58168"/>
        <dbReference type="EC" id="3.1.1.5"/>
    </reaction>
</comment>
<evidence type="ECO:0000256" key="6">
    <source>
        <dbReference type="ARBA" id="ARBA00023098"/>
    </source>
</evidence>
<dbReference type="AlphaFoldDB" id="A0A167JAN2"/>
<sequence length="664" mass="72335">MLITTILLSALLASHAHAQSTGTNLTVPTGYGPTYHSCPTNMTFLRPPIVRPFPILPSHPGALTRDQGLNRDESAWVSGRKPVVASSLAAYLSALHLPDFPLAEYTAALARDTSLVPTLSLALSGGGAPATWTGMGILQAFDSRFPPSAQQGTGGLLQCLTYLAGLSGGSFPVTSYAVSDFPTTADMVRQYDPDVDPFSPPGISSDAYEEEVFREIFQKLQAGFPVSLADYLGRVESFEFIPGNGSGINTTWSGVTQLPRFRNYSMPFPLLQIVVVAQDAPPFYVGDVPILIPQANSTLVEATPFEWGSWQGPRTGFTPTKYLGTTLFGGKPANTSRCVNGFDNAGFMLATASCAWNLWYEINATNGTGPNFAKRALGADFARRSLGISPARAEAEHLTKRKTIFFPESEFELLLAAYNSSFNLTVPDVLTAPYPNPFLGINNDTQRYLSMVDGSESGQTIPLAGVMQPARKPDFIIAYDVSQETTYGWQNGTNLIDSANWAESFGIPFPKIASATTMLNRNFTLRPTFFGCKNASVPLVLYLNNAPYSTYSNFSIIDNQLEPEQVTDILTNSFNIVTQGNGTLGHGWAECLGCAAIQRSIERLGWNTTSQCAQCFQEYCWDEVDDTELLPGLQVFDPSLQLSPNTTFAEWNRTHQYFYTNDTV</sequence>
<keyword evidence="5 8" id="KW-0442">Lipid degradation</keyword>
<keyword evidence="4 8" id="KW-0378">Hydrolase</keyword>
<proteinExistence type="inferred from homology"/>
<dbReference type="Pfam" id="PF01735">
    <property type="entry name" value="PLA2_B"/>
    <property type="match status" value="1"/>
</dbReference>
<dbReference type="InterPro" id="IPR002642">
    <property type="entry name" value="LysoPLipase_cat_dom"/>
</dbReference>
<evidence type="ECO:0000256" key="8">
    <source>
        <dbReference type="PROSITE-ProRule" id="PRU00555"/>
    </source>
</evidence>
<evidence type="ECO:0000256" key="9">
    <source>
        <dbReference type="RuleBase" id="RU362103"/>
    </source>
</evidence>
<dbReference type="InterPro" id="IPR016035">
    <property type="entry name" value="Acyl_Trfase/lysoPLipase"/>
</dbReference>
<protein>
    <recommendedName>
        <fullName evidence="2 9">Lysophospholipase</fullName>
        <ecNumber evidence="2 9">3.1.1.5</ecNumber>
    </recommendedName>
</protein>
<dbReference type="EC" id="3.1.1.5" evidence="2 9"/>
<dbReference type="EMBL" id="KV417302">
    <property type="protein sequence ID" value="KZO93399.1"/>
    <property type="molecule type" value="Genomic_DNA"/>
</dbReference>
<reference evidence="11 12" key="1">
    <citation type="journal article" date="2016" name="Mol. Biol. Evol.">
        <title>Comparative Genomics of Early-Diverging Mushroom-Forming Fungi Provides Insights into the Origins of Lignocellulose Decay Capabilities.</title>
        <authorList>
            <person name="Nagy L.G."/>
            <person name="Riley R."/>
            <person name="Tritt A."/>
            <person name="Adam C."/>
            <person name="Daum C."/>
            <person name="Floudas D."/>
            <person name="Sun H."/>
            <person name="Yadav J.S."/>
            <person name="Pangilinan J."/>
            <person name="Larsson K.H."/>
            <person name="Matsuura K."/>
            <person name="Barry K."/>
            <person name="Labutti K."/>
            <person name="Kuo R."/>
            <person name="Ohm R.A."/>
            <person name="Bhattacharya S.S."/>
            <person name="Shirouzu T."/>
            <person name="Yoshinaga Y."/>
            <person name="Martin F.M."/>
            <person name="Grigoriev I.V."/>
            <person name="Hibbett D.S."/>
        </authorList>
    </citation>
    <scope>NUCLEOTIDE SEQUENCE [LARGE SCALE GENOMIC DNA]</scope>
    <source>
        <strain evidence="11 12">TUFC12733</strain>
    </source>
</reference>
<evidence type="ECO:0000256" key="3">
    <source>
        <dbReference type="ARBA" id="ARBA00022729"/>
    </source>
</evidence>
<comment type="similarity">
    <text evidence="1 9">Belongs to the lysophospholipase family.</text>
</comment>
<dbReference type="SUPFAM" id="SSF52151">
    <property type="entry name" value="FabD/lysophospholipase-like"/>
    <property type="match status" value="1"/>
</dbReference>
<dbReference type="GO" id="GO:0004622">
    <property type="term" value="F:phosphatidylcholine lysophospholipase activity"/>
    <property type="evidence" value="ECO:0007669"/>
    <property type="project" value="UniProtKB-EC"/>
</dbReference>
<dbReference type="Proteomes" id="UP000076738">
    <property type="component" value="Unassembled WGS sequence"/>
</dbReference>
<dbReference type="OrthoDB" id="4084751at2759"/>
<evidence type="ECO:0000256" key="2">
    <source>
        <dbReference type="ARBA" id="ARBA00013274"/>
    </source>
</evidence>
<dbReference type="Gene3D" id="3.40.1090.10">
    <property type="entry name" value="Cytosolic phospholipase A2 catalytic domain"/>
    <property type="match status" value="1"/>
</dbReference>
<evidence type="ECO:0000256" key="4">
    <source>
        <dbReference type="ARBA" id="ARBA00022801"/>
    </source>
</evidence>
<evidence type="ECO:0000313" key="12">
    <source>
        <dbReference type="Proteomes" id="UP000076738"/>
    </source>
</evidence>
<dbReference type="GO" id="GO:0005829">
    <property type="term" value="C:cytosol"/>
    <property type="evidence" value="ECO:0007669"/>
    <property type="project" value="TreeGrafter"/>
</dbReference>
<evidence type="ECO:0000256" key="5">
    <source>
        <dbReference type="ARBA" id="ARBA00022963"/>
    </source>
</evidence>
<name>A0A167JAN2_CALVF</name>
<dbReference type="SMART" id="SM00022">
    <property type="entry name" value="PLAc"/>
    <property type="match status" value="1"/>
</dbReference>